<dbReference type="PANTHER" id="PTHR31801:SF1">
    <property type="entry name" value="SPHINGOMYELIN PHOSPHODIESTERASE"/>
    <property type="match status" value="1"/>
</dbReference>
<reference evidence="2 3" key="1">
    <citation type="submission" date="2024-02" db="EMBL/GenBank/DDBJ databases">
        <authorList>
            <person name="Vignale AGUSTIN F."/>
            <person name="Sosa J E."/>
            <person name="Modenutti C."/>
        </authorList>
    </citation>
    <scope>NUCLEOTIDE SEQUENCE [LARGE SCALE GENOMIC DNA]</scope>
</reference>
<protein>
    <submittedName>
        <fullName evidence="2">Uncharacterized protein</fullName>
    </submittedName>
</protein>
<organism evidence="2 3">
    <name type="scientific">Ilex paraguariensis</name>
    <name type="common">yerba mate</name>
    <dbReference type="NCBI Taxonomy" id="185542"/>
    <lineage>
        <taxon>Eukaryota</taxon>
        <taxon>Viridiplantae</taxon>
        <taxon>Streptophyta</taxon>
        <taxon>Embryophyta</taxon>
        <taxon>Tracheophyta</taxon>
        <taxon>Spermatophyta</taxon>
        <taxon>Magnoliopsida</taxon>
        <taxon>eudicotyledons</taxon>
        <taxon>Gunneridae</taxon>
        <taxon>Pentapetalae</taxon>
        <taxon>asterids</taxon>
        <taxon>campanulids</taxon>
        <taxon>Aquifoliales</taxon>
        <taxon>Aquifoliaceae</taxon>
        <taxon>Ilex</taxon>
    </lineage>
</organism>
<accession>A0ABC8TVZ5</accession>
<dbReference type="Pfam" id="PF14724">
    <property type="entry name" value="mit_SMPDase"/>
    <property type="match status" value="1"/>
</dbReference>
<dbReference type="InterPro" id="IPR024129">
    <property type="entry name" value="Sphingomy_SMPD4"/>
</dbReference>
<dbReference type="Proteomes" id="UP001642360">
    <property type="component" value="Unassembled WGS sequence"/>
</dbReference>
<keyword evidence="1" id="KW-0812">Transmembrane</keyword>
<gene>
    <name evidence="2" type="ORF">ILEXP_LOCUS43004</name>
</gene>
<keyword evidence="1" id="KW-0472">Membrane</keyword>
<feature type="transmembrane region" description="Helical" evidence="1">
    <location>
        <begin position="508"/>
        <end position="528"/>
    </location>
</feature>
<evidence type="ECO:0000313" key="3">
    <source>
        <dbReference type="Proteomes" id="UP001642360"/>
    </source>
</evidence>
<comment type="caution">
    <text evidence="2">The sequence shown here is derived from an EMBL/GenBank/DDBJ whole genome shotgun (WGS) entry which is preliminary data.</text>
</comment>
<dbReference type="AlphaFoldDB" id="A0ABC8TVZ5"/>
<evidence type="ECO:0000313" key="2">
    <source>
        <dbReference type="EMBL" id="CAK9173269.1"/>
    </source>
</evidence>
<name>A0ABC8TVZ5_9AQUA</name>
<sequence length="546" mass="62081">MMTHSYATDTPNKATDLATTVIAASSPPQIIAACGAIESFLQKHTPDQARWFFSITFPTLICKIFGFEESSPAQKPHSPNGWIEIVSQSNDSELSSRVFRLLLPNGVLMSSMSAVDRLSLVKYVFPIERLPEWVRNMLQNERDYSVLADLCSLFKGRVKEDSVKGSSFQVQLNVFEYYMFWYAYYPVCRGNYESCGAVRVQRSRRFRLENWTHSIPVFSSAKRGTERKVECNLYTRLLYAYLHAFVPACDLNAHPPYRSSLLHYSSGYDSLVLERAGFFVSTLIHFWLVNNDFSPLAVATCKSFGVTFPFRSVLGETPPTSGLGEVVNVFVKYLNFSMVTFADGSDHVKYSESPRWRISGSVDFMKSKDATSGTFGVHSVSSWNSWIQRPLYRYVLRAFLFCPVQTSIKNASQVFSVWINYMEPWAISLEDFVELAANEGISRKNMTMETSRSPSRGYSSSWQGFVLANYLFYSSLVMHFVGFAHKFLHTDAEVIVQMVSKVCFLPFPDYYCCLALLAPLIVCVALFISMQKCDQQFLDSFILDIL</sequence>
<keyword evidence="1" id="KW-1133">Transmembrane helix</keyword>
<proteinExistence type="predicted"/>
<dbReference type="PANTHER" id="PTHR31801">
    <property type="entry name" value="ALTERED INHERITANCE OF MITOCHONDRIA PROTEIN 24, MITOCHONDRIAL"/>
    <property type="match status" value="1"/>
</dbReference>
<dbReference type="EMBL" id="CAUOFW020006168">
    <property type="protein sequence ID" value="CAK9173269.1"/>
    <property type="molecule type" value="Genomic_DNA"/>
</dbReference>
<evidence type="ECO:0000256" key="1">
    <source>
        <dbReference type="SAM" id="Phobius"/>
    </source>
</evidence>
<keyword evidence="3" id="KW-1185">Reference proteome</keyword>